<keyword evidence="2" id="KW-1185">Reference proteome</keyword>
<dbReference type="AlphaFoldDB" id="A0A7L4ZZQ6"/>
<protein>
    <submittedName>
        <fullName evidence="1">Uncharacterized protein</fullName>
    </submittedName>
</protein>
<accession>A0A7L4ZZQ6</accession>
<dbReference type="Proteomes" id="UP000326380">
    <property type="component" value="Unassembled WGS sequence"/>
</dbReference>
<gene>
    <name evidence="1" type="ORF">F0P96_08790</name>
</gene>
<sequence>MNLTTLKHNYHDAWLVAYALGPRREIVLTVWLDSVWNPTVLNPVTLRLSAIGNYEAVAGFFTRAFSGASSRNSLDEIERITPEAPGFRIAFAEAGEILVAAAKIQEA</sequence>
<dbReference type="RefSeq" id="WP_151078491.1">
    <property type="nucleotide sequence ID" value="NZ_CP047647.1"/>
</dbReference>
<name>A0A7L4ZZQ6_9BACT</name>
<proteinExistence type="predicted"/>
<evidence type="ECO:0000313" key="2">
    <source>
        <dbReference type="Proteomes" id="UP000326380"/>
    </source>
</evidence>
<evidence type="ECO:0000313" key="1">
    <source>
        <dbReference type="EMBL" id="KAA9333070.1"/>
    </source>
</evidence>
<dbReference type="EMBL" id="VTWU01000003">
    <property type="protein sequence ID" value="KAA9333070.1"/>
    <property type="molecule type" value="Genomic_DNA"/>
</dbReference>
<organism evidence="1 2">
    <name type="scientific">Hymenobacter busanensis</name>
    <dbReference type="NCBI Taxonomy" id="2607656"/>
    <lineage>
        <taxon>Bacteria</taxon>
        <taxon>Pseudomonadati</taxon>
        <taxon>Bacteroidota</taxon>
        <taxon>Cytophagia</taxon>
        <taxon>Cytophagales</taxon>
        <taxon>Hymenobacteraceae</taxon>
        <taxon>Hymenobacter</taxon>
    </lineage>
</organism>
<comment type="caution">
    <text evidence="1">The sequence shown here is derived from an EMBL/GenBank/DDBJ whole genome shotgun (WGS) entry which is preliminary data.</text>
</comment>
<reference evidence="1 2" key="1">
    <citation type="submission" date="2019-09" db="EMBL/GenBank/DDBJ databases">
        <title>Genome sequence of Hymenobacter sp. M3.</title>
        <authorList>
            <person name="Srinivasan S."/>
        </authorList>
    </citation>
    <scope>NUCLEOTIDE SEQUENCE [LARGE SCALE GENOMIC DNA]</scope>
    <source>
        <strain evidence="1 2">M3</strain>
    </source>
</reference>